<dbReference type="PROSITE" id="PS00028">
    <property type="entry name" value="ZINC_FINGER_C2H2_1"/>
    <property type="match status" value="7"/>
</dbReference>
<dbReference type="GO" id="GO:0008270">
    <property type="term" value="F:zinc ion binding"/>
    <property type="evidence" value="ECO:0007669"/>
    <property type="project" value="UniProtKB-KW"/>
</dbReference>
<feature type="domain" description="C2H2-type" evidence="11">
    <location>
        <begin position="182"/>
        <end position="205"/>
    </location>
</feature>
<evidence type="ECO:0000256" key="2">
    <source>
        <dbReference type="ARBA" id="ARBA00022723"/>
    </source>
</evidence>
<keyword evidence="3" id="KW-0677">Repeat</keyword>
<feature type="domain" description="C2H2-type" evidence="11">
    <location>
        <begin position="242"/>
        <end position="269"/>
    </location>
</feature>
<dbReference type="PANTHER" id="PTHR46179:SF13">
    <property type="entry name" value="C2H2-TYPE DOMAIN-CONTAINING PROTEIN"/>
    <property type="match status" value="1"/>
</dbReference>
<dbReference type="AlphaFoldDB" id="A0A8H7QVB7"/>
<evidence type="ECO:0000256" key="4">
    <source>
        <dbReference type="ARBA" id="ARBA00022771"/>
    </source>
</evidence>
<dbReference type="OrthoDB" id="427030at2759"/>
<feature type="domain" description="C2H2-type" evidence="11">
    <location>
        <begin position="41"/>
        <end position="70"/>
    </location>
</feature>
<evidence type="ECO:0000313" key="12">
    <source>
        <dbReference type="EMBL" id="KAG2199439.1"/>
    </source>
</evidence>
<evidence type="ECO:0000256" key="6">
    <source>
        <dbReference type="ARBA" id="ARBA00023015"/>
    </source>
</evidence>
<dbReference type="EMBL" id="JAEPRD010000096">
    <property type="protein sequence ID" value="KAG2199439.1"/>
    <property type="molecule type" value="Genomic_DNA"/>
</dbReference>
<dbReference type="SMART" id="SM00355">
    <property type="entry name" value="ZnF_C2H2"/>
    <property type="match status" value="10"/>
</dbReference>
<evidence type="ECO:0000256" key="9">
    <source>
        <dbReference type="PROSITE-ProRule" id="PRU00042"/>
    </source>
</evidence>
<dbReference type="InterPro" id="IPR036236">
    <property type="entry name" value="Znf_C2H2_sf"/>
</dbReference>
<feature type="domain" description="C2H2-type" evidence="11">
    <location>
        <begin position="71"/>
        <end position="96"/>
    </location>
</feature>
<comment type="caution">
    <text evidence="12">The sequence shown here is derived from an EMBL/GenBank/DDBJ whole genome shotgun (WGS) entry which is preliminary data.</text>
</comment>
<keyword evidence="2" id="KW-0479">Metal-binding</keyword>
<evidence type="ECO:0000313" key="13">
    <source>
        <dbReference type="Proteomes" id="UP000603453"/>
    </source>
</evidence>
<keyword evidence="5" id="KW-0862">Zinc</keyword>
<feature type="region of interest" description="Disordered" evidence="10">
    <location>
        <begin position="337"/>
        <end position="357"/>
    </location>
</feature>
<dbReference type="InterPro" id="IPR051061">
    <property type="entry name" value="Zinc_finger_trans_reg"/>
</dbReference>
<evidence type="ECO:0000259" key="11">
    <source>
        <dbReference type="PROSITE" id="PS50157"/>
    </source>
</evidence>
<gene>
    <name evidence="12" type="ORF">INT47_011551</name>
</gene>
<dbReference type="SUPFAM" id="SSF57667">
    <property type="entry name" value="beta-beta-alpha zinc fingers"/>
    <property type="match status" value="4"/>
</dbReference>
<dbReference type="PROSITE" id="PS50157">
    <property type="entry name" value="ZINC_FINGER_C2H2_2"/>
    <property type="match status" value="6"/>
</dbReference>
<dbReference type="FunFam" id="3.30.160.60:FF:000125">
    <property type="entry name" value="Putative zinc finger protein 143"/>
    <property type="match status" value="1"/>
</dbReference>
<evidence type="ECO:0000256" key="1">
    <source>
        <dbReference type="ARBA" id="ARBA00004123"/>
    </source>
</evidence>
<dbReference type="Proteomes" id="UP000603453">
    <property type="component" value="Unassembled WGS sequence"/>
</dbReference>
<evidence type="ECO:0000256" key="8">
    <source>
        <dbReference type="ARBA" id="ARBA00023242"/>
    </source>
</evidence>
<dbReference type="GO" id="GO:0006357">
    <property type="term" value="P:regulation of transcription by RNA polymerase II"/>
    <property type="evidence" value="ECO:0007669"/>
    <property type="project" value="TreeGrafter"/>
</dbReference>
<sequence>MSSGISKRRKIDIKCQYCDKTYSKPSKVAEHERSHTGERPFICTHEGCDKAYFRSSHLVVHQRSHSNDKDFICSFDNCTAAFATKQHLQRHEKSHTTTINCDFPGCHAEYSKRCQLRRHKMTHEVGTHTCPTCKSVFDSSLQLEKHIDRVHINPVVYKCGTCTETFNKWSTLRKHMMTEHPFKCSVCKKAYGKKYNLKQHIKEKHMNMGVVTCDWPGCGADLKTKRGLKTHVALVHEQDIRYKCDVCSKGFPYMSMLERHKGSHTPKTLKPSPRIRHKSIVEQLTGFNHYSDKETLGCPFEGCHFKFTNSYLLRRHIEGKNHKSDVRLFADTPSDPTVASPPLGFEPQSTDNHDLII</sequence>
<dbReference type="GO" id="GO:0005634">
    <property type="term" value="C:nucleus"/>
    <property type="evidence" value="ECO:0007669"/>
    <property type="project" value="UniProtKB-SubCell"/>
</dbReference>
<dbReference type="Pfam" id="PF13912">
    <property type="entry name" value="zf-C2H2_6"/>
    <property type="match status" value="1"/>
</dbReference>
<evidence type="ECO:0000256" key="5">
    <source>
        <dbReference type="ARBA" id="ARBA00022833"/>
    </source>
</evidence>
<feature type="domain" description="C2H2-type" evidence="11">
    <location>
        <begin position="157"/>
        <end position="180"/>
    </location>
</feature>
<accession>A0A8H7QVB7</accession>
<keyword evidence="6" id="KW-0805">Transcription regulation</keyword>
<proteinExistence type="predicted"/>
<evidence type="ECO:0000256" key="7">
    <source>
        <dbReference type="ARBA" id="ARBA00023163"/>
    </source>
</evidence>
<feature type="domain" description="C2H2-type" evidence="11">
    <location>
        <begin position="13"/>
        <end position="40"/>
    </location>
</feature>
<comment type="subcellular location">
    <subcellularLocation>
        <location evidence="1">Nucleus</location>
    </subcellularLocation>
</comment>
<keyword evidence="8" id="KW-0539">Nucleus</keyword>
<reference evidence="12" key="1">
    <citation type="submission" date="2020-12" db="EMBL/GenBank/DDBJ databases">
        <title>Metabolic potential, ecology and presence of endohyphal bacteria is reflected in genomic diversity of Mucoromycotina.</title>
        <authorList>
            <person name="Muszewska A."/>
            <person name="Okrasinska A."/>
            <person name="Steczkiewicz K."/>
            <person name="Drgas O."/>
            <person name="Orlowska M."/>
            <person name="Perlinska-Lenart U."/>
            <person name="Aleksandrzak-Piekarczyk T."/>
            <person name="Szatraj K."/>
            <person name="Zielenkiewicz U."/>
            <person name="Pilsyk S."/>
            <person name="Malc E."/>
            <person name="Mieczkowski P."/>
            <person name="Kruszewska J.S."/>
            <person name="Biernat P."/>
            <person name="Pawlowska J."/>
        </authorList>
    </citation>
    <scope>NUCLEOTIDE SEQUENCE</scope>
    <source>
        <strain evidence="12">WA0000017839</strain>
    </source>
</reference>
<dbReference type="PANTHER" id="PTHR46179">
    <property type="entry name" value="ZINC FINGER PROTEIN"/>
    <property type="match status" value="1"/>
</dbReference>
<dbReference type="Pfam" id="PF00096">
    <property type="entry name" value="zf-C2H2"/>
    <property type="match status" value="4"/>
</dbReference>
<dbReference type="InterPro" id="IPR013087">
    <property type="entry name" value="Znf_C2H2_type"/>
</dbReference>
<evidence type="ECO:0000256" key="3">
    <source>
        <dbReference type="ARBA" id="ARBA00022737"/>
    </source>
</evidence>
<keyword evidence="13" id="KW-1185">Reference proteome</keyword>
<evidence type="ECO:0000256" key="10">
    <source>
        <dbReference type="SAM" id="MobiDB-lite"/>
    </source>
</evidence>
<name>A0A8H7QVB7_9FUNG</name>
<keyword evidence="7" id="KW-0804">Transcription</keyword>
<protein>
    <recommendedName>
        <fullName evidence="11">C2H2-type domain-containing protein</fullName>
    </recommendedName>
</protein>
<organism evidence="12 13">
    <name type="scientific">Mucor saturninus</name>
    <dbReference type="NCBI Taxonomy" id="64648"/>
    <lineage>
        <taxon>Eukaryota</taxon>
        <taxon>Fungi</taxon>
        <taxon>Fungi incertae sedis</taxon>
        <taxon>Mucoromycota</taxon>
        <taxon>Mucoromycotina</taxon>
        <taxon>Mucoromycetes</taxon>
        <taxon>Mucorales</taxon>
        <taxon>Mucorineae</taxon>
        <taxon>Mucoraceae</taxon>
        <taxon>Mucor</taxon>
    </lineage>
</organism>
<keyword evidence="4 9" id="KW-0863">Zinc-finger</keyword>
<dbReference type="Gene3D" id="3.30.160.60">
    <property type="entry name" value="Classic Zinc Finger"/>
    <property type="match status" value="6"/>
</dbReference>